<evidence type="ECO:0000313" key="6">
    <source>
        <dbReference type="Proteomes" id="UP000253647"/>
    </source>
</evidence>
<dbReference type="PANTHER" id="PTHR10302:SF27">
    <property type="entry name" value="SINGLE-STRANDED DNA-BINDING PROTEIN"/>
    <property type="match status" value="1"/>
</dbReference>
<dbReference type="InterPro" id="IPR012340">
    <property type="entry name" value="NA-bd_OB-fold"/>
</dbReference>
<comment type="caution">
    <text evidence="5">The sequence shown here is derived from an EMBL/GenBank/DDBJ whole genome shotgun (WGS) entry which is preliminary data.</text>
</comment>
<dbReference type="InterPro" id="IPR011344">
    <property type="entry name" value="ssDNA-bd"/>
</dbReference>
<dbReference type="Gene3D" id="2.40.50.140">
    <property type="entry name" value="Nucleic acid-binding proteins"/>
    <property type="match status" value="1"/>
</dbReference>
<dbReference type="RefSeq" id="WP_114435124.1">
    <property type="nucleotide sequence ID" value="NZ_QPJI01000016.1"/>
</dbReference>
<sequence>MAKKSSFNQVILMGNIGNDPEPRSTPNGTQIVNLRLATDDSYKDRKSGQWVEHTDWHSVTLIGKVAEIASRYLSKGDQILVKGKLKTRKWESENGEKRSITEVVVDFEGTMQMLGGKGQKNPQQGPGDQPPAPAGEGAPNPEDWDDDVPF</sequence>
<dbReference type="GO" id="GO:0009295">
    <property type="term" value="C:nucleoid"/>
    <property type="evidence" value="ECO:0007669"/>
    <property type="project" value="TreeGrafter"/>
</dbReference>
<dbReference type="PIRSF" id="PIRSF002070">
    <property type="entry name" value="SSB"/>
    <property type="match status" value="1"/>
</dbReference>
<dbReference type="PROSITE" id="PS50935">
    <property type="entry name" value="SSB"/>
    <property type="match status" value="1"/>
</dbReference>
<evidence type="ECO:0000313" key="5">
    <source>
        <dbReference type="EMBL" id="RCW64005.1"/>
    </source>
</evidence>
<evidence type="ECO:0000256" key="3">
    <source>
        <dbReference type="PIRNR" id="PIRNR002070"/>
    </source>
</evidence>
<gene>
    <name evidence="5" type="ORF">DET61_11646</name>
</gene>
<dbReference type="GO" id="GO:0006260">
    <property type="term" value="P:DNA replication"/>
    <property type="evidence" value="ECO:0007669"/>
    <property type="project" value="InterPro"/>
</dbReference>
<dbReference type="CDD" id="cd04496">
    <property type="entry name" value="SSB_OBF"/>
    <property type="match status" value="1"/>
</dbReference>
<evidence type="ECO:0000256" key="4">
    <source>
        <dbReference type="SAM" id="MobiDB-lite"/>
    </source>
</evidence>
<dbReference type="PANTHER" id="PTHR10302">
    <property type="entry name" value="SINGLE-STRANDED DNA-BINDING PROTEIN"/>
    <property type="match status" value="1"/>
</dbReference>
<dbReference type="InterPro" id="IPR000424">
    <property type="entry name" value="Primosome_PriB/ssb"/>
</dbReference>
<evidence type="ECO:0000256" key="1">
    <source>
        <dbReference type="ARBA" id="ARBA00023125"/>
    </source>
</evidence>
<dbReference type="NCBIfam" id="TIGR00621">
    <property type="entry name" value="ssb"/>
    <property type="match status" value="1"/>
</dbReference>
<accession>A0A368X851</accession>
<dbReference type="Proteomes" id="UP000253647">
    <property type="component" value="Unassembled WGS sequence"/>
</dbReference>
<keyword evidence="1 2" id="KW-0238">DNA-binding</keyword>
<evidence type="ECO:0000256" key="2">
    <source>
        <dbReference type="HAMAP-Rule" id="MF_00984"/>
    </source>
</evidence>
<comment type="subunit">
    <text evidence="2">Homotetramer.</text>
</comment>
<comment type="caution">
    <text evidence="2">Lacks conserved residue(s) required for the propagation of feature annotation.</text>
</comment>
<dbReference type="HAMAP" id="MF_00984">
    <property type="entry name" value="SSB"/>
    <property type="match status" value="1"/>
</dbReference>
<dbReference type="AlphaFoldDB" id="A0A368X851"/>
<dbReference type="GO" id="GO:0003697">
    <property type="term" value="F:single-stranded DNA binding"/>
    <property type="evidence" value="ECO:0007669"/>
    <property type="project" value="UniProtKB-UniRule"/>
</dbReference>
<dbReference type="Pfam" id="PF00436">
    <property type="entry name" value="SSB"/>
    <property type="match status" value="1"/>
</dbReference>
<protein>
    <recommendedName>
        <fullName evidence="2 3">Single-stranded DNA-binding protein</fullName>
        <shortName evidence="2">SSB</shortName>
    </recommendedName>
</protein>
<organism evidence="5 6">
    <name type="scientific">Marinobacter nauticus</name>
    <name type="common">Marinobacter hydrocarbonoclasticus</name>
    <name type="synonym">Marinobacter aquaeolei</name>
    <dbReference type="NCBI Taxonomy" id="2743"/>
    <lineage>
        <taxon>Bacteria</taxon>
        <taxon>Pseudomonadati</taxon>
        <taxon>Pseudomonadota</taxon>
        <taxon>Gammaproteobacteria</taxon>
        <taxon>Pseudomonadales</taxon>
        <taxon>Marinobacteraceae</taxon>
        <taxon>Marinobacter</taxon>
    </lineage>
</organism>
<dbReference type="EMBL" id="QPJI01000016">
    <property type="protein sequence ID" value="RCW64005.1"/>
    <property type="molecule type" value="Genomic_DNA"/>
</dbReference>
<dbReference type="SUPFAM" id="SSF50249">
    <property type="entry name" value="Nucleic acid-binding proteins"/>
    <property type="match status" value="1"/>
</dbReference>
<proteinExistence type="inferred from homology"/>
<feature type="region of interest" description="Disordered" evidence="4">
    <location>
        <begin position="111"/>
        <end position="150"/>
    </location>
</feature>
<reference evidence="5 6" key="1">
    <citation type="submission" date="2018-07" db="EMBL/GenBank/DDBJ databases">
        <title>Freshwater and sediment microbial communities from various areas in North America, analyzing microbe dynamics in response to fracking.</title>
        <authorList>
            <person name="Lamendella R."/>
        </authorList>
    </citation>
    <scope>NUCLEOTIDE SEQUENCE [LARGE SCALE GENOMIC DNA]</scope>
    <source>
        <strain evidence="5 6">105B</strain>
    </source>
</reference>
<name>A0A368X851_MARNT</name>